<protein>
    <submittedName>
        <fullName evidence="1">Uncharacterized protein</fullName>
    </submittedName>
</protein>
<gene>
    <name evidence="1" type="ORF">EYF80_018990</name>
</gene>
<organism evidence="1 2">
    <name type="scientific">Liparis tanakae</name>
    <name type="common">Tanaka's snailfish</name>
    <dbReference type="NCBI Taxonomy" id="230148"/>
    <lineage>
        <taxon>Eukaryota</taxon>
        <taxon>Metazoa</taxon>
        <taxon>Chordata</taxon>
        <taxon>Craniata</taxon>
        <taxon>Vertebrata</taxon>
        <taxon>Euteleostomi</taxon>
        <taxon>Actinopterygii</taxon>
        <taxon>Neopterygii</taxon>
        <taxon>Teleostei</taxon>
        <taxon>Neoteleostei</taxon>
        <taxon>Acanthomorphata</taxon>
        <taxon>Eupercaria</taxon>
        <taxon>Perciformes</taxon>
        <taxon>Cottioidei</taxon>
        <taxon>Cottales</taxon>
        <taxon>Liparidae</taxon>
        <taxon>Liparis</taxon>
    </lineage>
</organism>
<dbReference type="AlphaFoldDB" id="A0A4Z2HYA7"/>
<name>A0A4Z2HYA7_9TELE</name>
<evidence type="ECO:0000313" key="1">
    <source>
        <dbReference type="EMBL" id="TNN70707.1"/>
    </source>
</evidence>
<dbReference type="Proteomes" id="UP000314294">
    <property type="component" value="Unassembled WGS sequence"/>
</dbReference>
<comment type="caution">
    <text evidence="1">The sequence shown here is derived from an EMBL/GenBank/DDBJ whole genome shotgun (WGS) entry which is preliminary data.</text>
</comment>
<dbReference type="OrthoDB" id="2412973at2759"/>
<sequence>MSLRPRSVAPPFLHSQTLHVALVGGLRGPGGPGGARSEVTVAARRFRGMRLVAGTMGGRGVRRVRALPLKSCPGSPVRYHLLRGQPVRHGDAPPLDVRSPLTGRRVGGALLADGQSEGGLQVAQRERPAHRTVDVDPAGLGDRFALADVKPHELLDRVEAVGLQHVLHLRRRR</sequence>
<evidence type="ECO:0000313" key="2">
    <source>
        <dbReference type="Proteomes" id="UP000314294"/>
    </source>
</evidence>
<reference evidence="1 2" key="1">
    <citation type="submission" date="2019-03" db="EMBL/GenBank/DDBJ databases">
        <title>First draft genome of Liparis tanakae, snailfish: a comprehensive survey of snailfish specific genes.</title>
        <authorList>
            <person name="Kim W."/>
            <person name="Song I."/>
            <person name="Jeong J.-H."/>
            <person name="Kim D."/>
            <person name="Kim S."/>
            <person name="Ryu S."/>
            <person name="Song J.Y."/>
            <person name="Lee S.K."/>
        </authorList>
    </citation>
    <scope>NUCLEOTIDE SEQUENCE [LARGE SCALE GENOMIC DNA]</scope>
    <source>
        <tissue evidence="1">Muscle</tissue>
    </source>
</reference>
<proteinExistence type="predicted"/>
<accession>A0A4Z2HYA7</accession>
<keyword evidence="2" id="KW-1185">Reference proteome</keyword>
<dbReference type="EMBL" id="SRLO01000159">
    <property type="protein sequence ID" value="TNN70707.1"/>
    <property type="molecule type" value="Genomic_DNA"/>
</dbReference>